<keyword evidence="3" id="KW-1185">Reference proteome</keyword>
<dbReference type="Gene3D" id="1.10.3210.10">
    <property type="entry name" value="Hypothetical protein af1432"/>
    <property type="match status" value="1"/>
</dbReference>
<dbReference type="RefSeq" id="WP_320502588.1">
    <property type="nucleotide sequence ID" value="NZ_JAXCLX010000004.1"/>
</dbReference>
<dbReference type="PANTHER" id="PTHR40202:SF1">
    <property type="entry name" value="HD DOMAIN-CONTAINING PROTEIN"/>
    <property type="match status" value="1"/>
</dbReference>
<dbReference type="InterPro" id="IPR052567">
    <property type="entry name" value="OP_Dioxygenase"/>
</dbReference>
<dbReference type="PANTHER" id="PTHR40202">
    <property type="match status" value="1"/>
</dbReference>
<dbReference type="SUPFAM" id="SSF109604">
    <property type="entry name" value="HD-domain/PDEase-like"/>
    <property type="match status" value="1"/>
</dbReference>
<name>A0ABU5E4L5_9PROT</name>
<reference evidence="2 3" key="1">
    <citation type="journal article" date="2013" name="Antonie Van Leeuwenhoek">
        <title>Dongia rigui sp. nov., isolated from freshwater of a large wetland in Korea.</title>
        <authorList>
            <person name="Baik K.S."/>
            <person name="Hwang Y.M."/>
            <person name="Choi J.S."/>
            <person name="Kwon J."/>
            <person name="Seong C.N."/>
        </authorList>
    </citation>
    <scope>NUCLEOTIDE SEQUENCE [LARGE SCALE GENOMIC DNA]</scope>
    <source>
        <strain evidence="2 3">04SU4-P</strain>
    </source>
</reference>
<gene>
    <name evidence="2" type="ORF">SMD31_19385</name>
</gene>
<dbReference type="EMBL" id="JAXCLX010000004">
    <property type="protein sequence ID" value="MDY0874114.1"/>
    <property type="molecule type" value="Genomic_DNA"/>
</dbReference>
<evidence type="ECO:0000313" key="2">
    <source>
        <dbReference type="EMBL" id="MDY0874114.1"/>
    </source>
</evidence>
<comment type="caution">
    <text evidence="2">The sequence shown here is derived from an EMBL/GenBank/DDBJ whole genome shotgun (WGS) entry which is preliminary data.</text>
</comment>
<proteinExistence type="predicted"/>
<feature type="domain" description="HD" evidence="1">
    <location>
        <begin position="55"/>
        <end position="116"/>
    </location>
</feature>
<dbReference type="Pfam" id="PF01966">
    <property type="entry name" value="HD"/>
    <property type="match status" value="1"/>
</dbReference>
<dbReference type="Proteomes" id="UP001271769">
    <property type="component" value="Unassembled WGS sequence"/>
</dbReference>
<evidence type="ECO:0000313" key="3">
    <source>
        <dbReference type="Proteomes" id="UP001271769"/>
    </source>
</evidence>
<protein>
    <submittedName>
        <fullName evidence="2">HD domain-containing protein</fullName>
    </submittedName>
</protein>
<sequence length="190" mass="22064">MDSESVNFIRMEDGTYAEYQFLDGIYQKLNHDLADNVLGNLKKLAGDKMGYKIDRYQHSLQSATRAMRDGADEELTVCALVHDIGDLLAPENHSELAASILRPYVSDDNYWLVKHHGIFQGYYFFHHLGLDRFERERYRGHPMFEKTALFCQNYDQNSFDPAYDTAPIDAFEPMVRRLFAKPPFGRARPE</sequence>
<evidence type="ECO:0000259" key="1">
    <source>
        <dbReference type="Pfam" id="PF01966"/>
    </source>
</evidence>
<dbReference type="InterPro" id="IPR006674">
    <property type="entry name" value="HD_domain"/>
</dbReference>
<accession>A0ABU5E4L5</accession>
<organism evidence="2 3">
    <name type="scientific">Dongia rigui</name>
    <dbReference type="NCBI Taxonomy" id="940149"/>
    <lineage>
        <taxon>Bacteria</taxon>
        <taxon>Pseudomonadati</taxon>
        <taxon>Pseudomonadota</taxon>
        <taxon>Alphaproteobacteria</taxon>
        <taxon>Rhodospirillales</taxon>
        <taxon>Dongiaceae</taxon>
        <taxon>Dongia</taxon>
    </lineage>
</organism>